<feature type="region of interest" description="Disordered" evidence="1">
    <location>
        <begin position="1"/>
        <end position="56"/>
    </location>
</feature>
<feature type="domain" description="Asparagine synthetase" evidence="2">
    <location>
        <begin position="196"/>
        <end position="446"/>
    </location>
</feature>
<dbReference type="Proteomes" id="UP000262882">
    <property type="component" value="Unassembled WGS sequence"/>
</dbReference>
<feature type="compositionally biased region" description="Basic and acidic residues" evidence="1">
    <location>
        <begin position="10"/>
        <end position="32"/>
    </location>
</feature>
<gene>
    <name evidence="3" type="ORF">D0T12_32320</name>
</gene>
<evidence type="ECO:0000256" key="1">
    <source>
        <dbReference type="SAM" id="MobiDB-lite"/>
    </source>
</evidence>
<protein>
    <recommendedName>
        <fullName evidence="2">Asparagine synthetase domain-containing protein</fullName>
    </recommendedName>
</protein>
<evidence type="ECO:0000313" key="3">
    <source>
        <dbReference type="EMBL" id="RFS81326.1"/>
    </source>
</evidence>
<proteinExistence type="predicted"/>
<dbReference type="Gene3D" id="3.40.50.620">
    <property type="entry name" value="HUPs"/>
    <property type="match status" value="1"/>
</dbReference>
<accession>A0A372G7I1</accession>
<feature type="region of interest" description="Disordered" evidence="1">
    <location>
        <begin position="160"/>
        <end position="189"/>
    </location>
</feature>
<dbReference type="InterPro" id="IPR014729">
    <property type="entry name" value="Rossmann-like_a/b/a_fold"/>
</dbReference>
<dbReference type="Pfam" id="PF00733">
    <property type="entry name" value="Asn_synthase"/>
    <property type="match status" value="1"/>
</dbReference>
<sequence length="560" mass="60764">MRWRRGGQQVDRERDVRQHGHRVLPGEHDGGGRRGAGGARSGGGRVNGPDGPVRVHGHCRLDENAVRVALREGRAERLVGTGGAFVIVARGADEDVIVSSRSVAVAYHHGRTEPGPAEHGRRLADVAATLPFAWNHRAVADFLLYAHPLGDDTFHPGVRLVPPGSVSTTRGDGRLESRPAPEPDPAEPDANAAVRALVDAVRGDAGPECGLSMSGGLDSRVLLAALLRLGHRPTLFVSGVPGSFDREVASAIARRYDLPLVVTRVEARTLLDGSLDGDAPGIGLLPLTGRAGLEHLRVAAGDHGTPILLGVGGEYARGYYAAGRGLSALRQAAWPGRRAIEIVTRRYPVPLTPRELEMVHPALRDALHPEAVRDRVASTLRGSGSALDRSDEFFLTQYARHKISAELASLDGHVRWRAPFLDPGWVGAVRALPRRWKLGSRLHRYCVARLWPSLLEFPEAGSRAGTLARRPPPAYWLTGTRQPPGPHYLDQRGFRSGPLVDLVREYRDSLEDLVQPELIDTLAAGQAAEGRRPHLTFGLLALGLYRRRVRRIARDHRAVS</sequence>
<name>A0A372G7I1_9ACTN</name>
<dbReference type="EMBL" id="QVNQ01000014">
    <property type="protein sequence ID" value="RFS81326.1"/>
    <property type="molecule type" value="Genomic_DNA"/>
</dbReference>
<evidence type="ECO:0000259" key="2">
    <source>
        <dbReference type="Pfam" id="PF00733"/>
    </source>
</evidence>
<dbReference type="GO" id="GO:0004066">
    <property type="term" value="F:asparagine synthase (glutamine-hydrolyzing) activity"/>
    <property type="evidence" value="ECO:0007669"/>
    <property type="project" value="InterPro"/>
</dbReference>
<keyword evidence="4" id="KW-1185">Reference proteome</keyword>
<comment type="caution">
    <text evidence="3">The sequence shown here is derived from an EMBL/GenBank/DDBJ whole genome shotgun (WGS) entry which is preliminary data.</text>
</comment>
<dbReference type="SUPFAM" id="SSF52402">
    <property type="entry name" value="Adenine nucleotide alpha hydrolases-like"/>
    <property type="match status" value="1"/>
</dbReference>
<feature type="compositionally biased region" description="Gly residues" evidence="1">
    <location>
        <begin position="33"/>
        <end position="46"/>
    </location>
</feature>
<dbReference type="InterPro" id="IPR001962">
    <property type="entry name" value="Asn_synthase"/>
</dbReference>
<organism evidence="3 4">
    <name type="scientific">Actinomadura spongiicola</name>
    <dbReference type="NCBI Taxonomy" id="2303421"/>
    <lineage>
        <taxon>Bacteria</taxon>
        <taxon>Bacillati</taxon>
        <taxon>Actinomycetota</taxon>
        <taxon>Actinomycetes</taxon>
        <taxon>Streptosporangiales</taxon>
        <taxon>Thermomonosporaceae</taxon>
        <taxon>Actinomadura</taxon>
    </lineage>
</organism>
<dbReference type="AlphaFoldDB" id="A0A372G7I1"/>
<reference evidence="3 4" key="1">
    <citation type="submission" date="2018-08" db="EMBL/GenBank/DDBJ databases">
        <title>Actinomadura spongicola sp. nov., isolated from marine sponge Leucetta chagosensis.</title>
        <authorList>
            <person name="Li L."/>
            <person name="Lin H.W."/>
        </authorList>
    </citation>
    <scope>NUCLEOTIDE SEQUENCE [LARGE SCALE GENOMIC DNA]</scope>
    <source>
        <strain evidence="3 4">LHW52907</strain>
    </source>
</reference>
<evidence type="ECO:0000313" key="4">
    <source>
        <dbReference type="Proteomes" id="UP000262882"/>
    </source>
</evidence>
<feature type="compositionally biased region" description="Basic and acidic residues" evidence="1">
    <location>
        <begin position="171"/>
        <end position="181"/>
    </location>
</feature>
<dbReference type="GO" id="GO:0006529">
    <property type="term" value="P:asparagine biosynthetic process"/>
    <property type="evidence" value="ECO:0007669"/>
    <property type="project" value="InterPro"/>
</dbReference>